<reference evidence="3" key="1">
    <citation type="journal article" date="2020" name="ACS Chem. Biol.">
        <title>Genome Mining and Heterologous Expression Reveal Two Distinct Families of Lasso Peptides Highly Conserved in Endofungal Bacteria.</title>
        <authorList>
            <person name="Bratovanov E.V."/>
            <person name="Ishida K."/>
            <person name="Heinze B."/>
            <person name="Pidot S.J."/>
            <person name="Stinear T.P."/>
            <person name="Hegemann J.D."/>
            <person name="Marahiel M.A."/>
            <person name="Hertweck C."/>
        </authorList>
    </citation>
    <scope>NUCLEOTIDE SEQUENCE</scope>
    <source>
        <strain evidence="3">B4</strain>
    </source>
</reference>
<dbReference type="GO" id="GO:0015074">
    <property type="term" value="P:DNA integration"/>
    <property type="evidence" value="ECO:0007669"/>
    <property type="project" value="InterPro"/>
</dbReference>
<protein>
    <submittedName>
        <fullName evidence="3">Mobile element protein</fullName>
    </submittedName>
</protein>
<dbReference type="EMBL" id="MN695284">
    <property type="protein sequence ID" value="QGY72785.1"/>
    <property type="molecule type" value="Genomic_DNA"/>
</dbReference>
<evidence type="ECO:0000313" key="3">
    <source>
        <dbReference type="EMBL" id="QGY72785.1"/>
    </source>
</evidence>
<dbReference type="InterPro" id="IPR011010">
    <property type="entry name" value="DNA_brk_join_enz"/>
</dbReference>
<accession>A0A6B9HCN5</accession>
<keyword evidence="1" id="KW-0233">DNA recombination</keyword>
<dbReference type="InterPro" id="IPR013762">
    <property type="entry name" value="Integrase-like_cat_sf"/>
</dbReference>
<evidence type="ECO:0000259" key="2">
    <source>
        <dbReference type="Pfam" id="PF00589"/>
    </source>
</evidence>
<dbReference type="AlphaFoldDB" id="A0A6B9HCN5"/>
<sequence>MIAHLRLDLAHQEGQSLRATLRWLARLRRLQACLAFLQHANNLFFGESFLHDHSFSEWTLHRHRTNLGEQVRSGGNQIAAFRSSRTDGEDATLTLRIQIVGELSALLNRLAARKRTHNPRSTRLIVDEYGRPLGQAALRFRFDRARDVAGIDKKDFQFRDLRAKAGTDKESATDLRAAQSLLGHGSVAMTEHYVRKRGMQVTPTR</sequence>
<dbReference type="SUPFAM" id="SSF56349">
    <property type="entry name" value="DNA breaking-rejoining enzymes"/>
    <property type="match status" value="1"/>
</dbReference>
<organism evidence="3">
    <name type="scientific">Mycetohabitans sp</name>
    <dbReference type="NCBI Taxonomy" id="2571162"/>
    <lineage>
        <taxon>Bacteria</taxon>
        <taxon>Pseudomonadati</taxon>
        <taxon>Pseudomonadota</taxon>
        <taxon>Betaproteobacteria</taxon>
        <taxon>Burkholderiales</taxon>
        <taxon>Burkholderiaceae</taxon>
        <taxon>Mycetohabitans</taxon>
    </lineage>
</organism>
<evidence type="ECO:0000256" key="1">
    <source>
        <dbReference type="ARBA" id="ARBA00023172"/>
    </source>
</evidence>
<proteinExistence type="predicted"/>
<name>A0A6B9HCN5_9BURK</name>
<dbReference type="Gene3D" id="1.10.443.10">
    <property type="entry name" value="Intergrase catalytic core"/>
    <property type="match status" value="1"/>
</dbReference>
<dbReference type="InterPro" id="IPR002104">
    <property type="entry name" value="Integrase_catalytic"/>
</dbReference>
<dbReference type="Pfam" id="PF00589">
    <property type="entry name" value="Phage_integrase"/>
    <property type="match status" value="1"/>
</dbReference>
<feature type="domain" description="Tyr recombinase" evidence="2">
    <location>
        <begin position="102"/>
        <end position="196"/>
    </location>
</feature>
<dbReference type="GO" id="GO:0006310">
    <property type="term" value="P:DNA recombination"/>
    <property type="evidence" value="ECO:0007669"/>
    <property type="project" value="UniProtKB-KW"/>
</dbReference>
<dbReference type="GO" id="GO:0003677">
    <property type="term" value="F:DNA binding"/>
    <property type="evidence" value="ECO:0007669"/>
    <property type="project" value="InterPro"/>
</dbReference>